<evidence type="ECO:0000259" key="5">
    <source>
        <dbReference type="PROSITE" id="PS50893"/>
    </source>
</evidence>
<dbReference type="SUPFAM" id="SSF52540">
    <property type="entry name" value="P-loop containing nucleoside triphosphate hydrolases"/>
    <property type="match status" value="1"/>
</dbReference>
<evidence type="ECO:0000256" key="3">
    <source>
        <dbReference type="ARBA" id="ARBA00022741"/>
    </source>
</evidence>
<evidence type="ECO:0000256" key="4">
    <source>
        <dbReference type="ARBA" id="ARBA00022840"/>
    </source>
</evidence>
<dbReference type="PANTHER" id="PTHR42798">
    <property type="entry name" value="LIPOPROTEIN-RELEASING SYSTEM ATP-BINDING PROTEIN LOLD"/>
    <property type="match status" value="1"/>
</dbReference>
<dbReference type="InterPro" id="IPR003593">
    <property type="entry name" value="AAA+_ATPase"/>
</dbReference>
<dbReference type="InterPro" id="IPR017911">
    <property type="entry name" value="MacB-like_ATP-bd"/>
</dbReference>
<proteinExistence type="inferred from homology"/>
<dbReference type="PANTHER" id="PTHR42798:SF2">
    <property type="entry name" value="ABC TRANSPORTER ATP-BINDING PROTEIN MG467-RELATED"/>
    <property type="match status" value="1"/>
</dbReference>
<dbReference type="Pfam" id="PF00005">
    <property type="entry name" value="ABC_tran"/>
    <property type="match status" value="1"/>
</dbReference>
<evidence type="ECO:0000256" key="2">
    <source>
        <dbReference type="ARBA" id="ARBA00022448"/>
    </source>
</evidence>
<dbReference type="PROSITE" id="PS50893">
    <property type="entry name" value="ABC_TRANSPORTER_2"/>
    <property type="match status" value="1"/>
</dbReference>
<evidence type="ECO:0000313" key="7">
    <source>
        <dbReference type="Proteomes" id="UP000641206"/>
    </source>
</evidence>
<dbReference type="EMBL" id="BMLW01000002">
    <property type="protein sequence ID" value="GGP08516.1"/>
    <property type="molecule type" value="Genomic_DNA"/>
</dbReference>
<dbReference type="PROSITE" id="PS00211">
    <property type="entry name" value="ABC_TRANSPORTER_1"/>
    <property type="match status" value="1"/>
</dbReference>
<dbReference type="GO" id="GO:0005524">
    <property type="term" value="F:ATP binding"/>
    <property type="evidence" value="ECO:0007669"/>
    <property type="project" value="UniProtKB-KW"/>
</dbReference>
<accession>A0ABQ2NS61</accession>
<comment type="caution">
    <text evidence="6">The sequence shown here is derived from an EMBL/GenBank/DDBJ whole genome shotgun (WGS) entry which is preliminary data.</text>
</comment>
<protein>
    <submittedName>
        <fullName evidence="6">Macrolide ABC transporter ATP-binding protein</fullName>
    </submittedName>
</protein>
<reference evidence="7" key="1">
    <citation type="journal article" date="2019" name="Int. J. Syst. Evol. Microbiol.">
        <title>The Global Catalogue of Microorganisms (GCM) 10K type strain sequencing project: providing services to taxonomists for standard genome sequencing and annotation.</title>
        <authorList>
            <consortium name="The Broad Institute Genomics Platform"/>
            <consortium name="The Broad Institute Genome Sequencing Center for Infectious Disease"/>
            <person name="Wu L."/>
            <person name="Ma J."/>
        </authorList>
    </citation>
    <scope>NUCLEOTIDE SEQUENCE [LARGE SCALE GENOMIC DNA]</scope>
    <source>
        <strain evidence="7">CGMCC 1.7693</strain>
    </source>
</reference>
<gene>
    <name evidence="6" type="ORF">GCM10011346_08870</name>
</gene>
<name>A0ABQ2NS61_9BACI</name>
<keyword evidence="7" id="KW-1185">Reference proteome</keyword>
<keyword evidence="2" id="KW-0813">Transport</keyword>
<dbReference type="InterPro" id="IPR003439">
    <property type="entry name" value="ABC_transporter-like_ATP-bd"/>
</dbReference>
<evidence type="ECO:0000313" key="6">
    <source>
        <dbReference type="EMBL" id="GGP08516.1"/>
    </source>
</evidence>
<keyword evidence="3" id="KW-0547">Nucleotide-binding</keyword>
<keyword evidence="4 6" id="KW-0067">ATP-binding</keyword>
<dbReference type="InterPro" id="IPR027417">
    <property type="entry name" value="P-loop_NTPase"/>
</dbReference>
<dbReference type="RefSeq" id="WP_188733303.1">
    <property type="nucleotide sequence ID" value="NZ_BMLW01000002.1"/>
</dbReference>
<dbReference type="Proteomes" id="UP000641206">
    <property type="component" value="Unassembled WGS sequence"/>
</dbReference>
<feature type="domain" description="ABC transporter" evidence="5">
    <location>
        <begin position="5"/>
        <end position="234"/>
    </location>
</feature>
<dbReference type="Gene3D" id="3.40.50.300">
    <property type="entry name" value="P-loop containing nucleotide triphosphate hydrolases"/>
    <property type="match status" value="1"/>
</dbReference>
<dbReference type="InterPro" id="IPR017871">
    <property type="entry name" value="ABC_transporter-like_CS"/>
</dbReference>
<evidence type="ECO:0000256" key="1">
    <source>
        <dbReference type="ARBA" id="ARBA00005417"/>
    </source>
</evidence>
<dbReference type="CDD" id="cd03255">
    <property type="entry name" value="ABC_MJ0796_LolCDE_FtsE"/>
    <property type="match status" value="1"/>
</dbReference>
<sequence length="236" mass="26088">MYQQIKLTGITKVYGKQDIKTIALDDISLHLHKDDFTSIIGSSGSGKSTLLSIIGTLEKPTSGTVFYNEKNISQLRTNQLSELRNKHIGFIFQQFHLLPALTAVENVLAPLFHRKTGYNKNTKAKELLELVGLSDKLHALPSQLSGGQQQRVAIARALIAKPDWILADEPTGNLDSETCGKIIALLMEIKREADCGVLLVTHDMGLSRQADRVIEMKDGQIIADTKLNDKQSQIND</sequence>
<organism evidence="6 7">
    <name type="scientific">Oceanobacillus neutriphilus</name>
    <dbReference type="NCBI Taxonomy" id="531815"/>
    <lineage>
        <taxon>Bacteria</taxon>
        <taxon>Bacillati</taxon>
        <taxon>Bacillota</taxon>
        <taxon>Bacilli</taxon>
        <taxon>Bacillales</taxon>
        <taxon>Bacillaceae</taxon>
        <taxon>Oceanobacillus</taxon>
    </lineage>
</organism>
<comment type="similarity">
    <text evidence="1">Belongs to the ABC transporter superfamily.</text>
</comment>
<dbReference type="SMART" id="SM00382">
    <property type="entry name" value="AAA"/>
    <property type="match status" value="1"/>
</dbReference>